<sequence length="40" mass="4051">MCDLFAGIPSSSGLLESAVNLPGPPGKAEYFLVTDSGLVP</sequence>
<evidence type="ECO:0000313" key="2">
    <source>
        <dbReference type="Proteomes" id="UP000619479"/>
    </source>
</evidence>
<dbReference type="EMBL" id="BOMH01000148">
    <property type="protein sequence ID" value="GID71340.1"/>
    <property type="molecule type" value="Genomic_DNA"/>
</dbReference>
<dbReference type="AlphaFoldDB" id="A0A919ISC7"/>
<protein>
    <submittedName>
        <fullName evidence="1">Uncharacterized protein</fullName>
    </submittedName>
</protein>
<reference evidence="1" key="1">
    <citation type="submission" date="2021-01" db="EMBL/GenBank/DDBJ databases">
        <title>Whole genome shotgun sequence of Actinoplanes cyaneus NBRC 14990.</title>
        <authorList>
            <person name="Komaki H."/>
            <person name="Tamura T."/>
        </authorList>
    </citation>
    <scope>NUCLEOTIDE SEQUENCE</scope>
    <source>
        <strain evidence="1">NBRC 14990</strain>
    </source>
</reference>
<evidence type="ECO:0000313" key="1">
    <source>
        <dbReference type="EMBL" id="GID71340.1"/>
    </source>
</evidence>
<proteinExistence type="predicted"/>
<dbReference type="Proteomes" id="UP000619479">
    <property type="component" value="Unassembled WGS sequence"/>
</dbReference>
<keyword evidence="2" id="KW-1185">Reference proteome</keyword>
<name>A0A919ISC7_9ACTN</name>
<organism evidence="1 2">
    <name type="scientific">Actinoplanes cyaneus</name>
    <dbReference type="NCBI Taxonomy" id="52696"/>
    <lineage>
        <taxon>Bacteria</taxon>
        <taxon>Bacillati</taxon>
        <taxon>Actinomycetota</taxon>
        <taxon>Actinomycetes</taxon>
        <taxon>Micromonosporales</taxon>
        <taxon>Micromonosporaceae</taxon>
        <taxon>Actinoplanes</taxon>
    </lineage>
</organism>
<gene>
    <name evidence="1" type="ORF">Acy02nite_92210</name>
</gene>
<comment type="caution">
    <text evidence="1">The sequence shown here is derived from an EMBL/GenBank/DDBJ whole genome shotgun (WGS) entry which is preliminary data.</text>
</comment>
<accession>A0A919ISC7</accession>